<evidence type="ECO:0000256" key="12">
    <source>
        <dbReference type="ARBA" id="ARBA00037975"/>
    </source>
</evidence>
<proteinExistence type="inferred from homology"/>
<dbReference type="AlphaFoldDB" id="A0A4R1YIN8"/>
<dbReference type="PANTHER" id="PTHR30529">
    <property type="entry name" value="CYTOCHROME B561"/>
    <property type="match status" value="1"/>
</dbReference>
<evidence type="ECO:0000256" key="5">
    <source>
        <dbReference type="ARBA" id="ARBA00022617"/>
    </source>
</evidence>
<comment type="similarity">
    <text evidence="12">Belongs to the cytochrome b561 family.</text>
</comment>
<feature type="transmembrane region" description="Helical" evidence="13">
    <location>
        <begin position="126"/>
        <end position="148"/>
    </location>
</feature>
<evidence type="ECO:0000256" key="3">
    <source>
        <dbReference type="ARBA" id="ARBA00022448"/>
    </source>
</evidence>
<evidence type="ECO:0000256" key="11">
    <source>
        <dbReference type="ARBA" id="ARBA00023136"/>
    </source>
</evidence>
<keyword evidence="11 13" id="KW-0472">Membrane</keyword>
<dbReference type="EMBL" id="SLVM01000035">
    <property type="protein sequence ID" value="TCM76179.1"/>
    <property type="molecule type" value="Genomic_DNA"/>
</dbReference>
<evidence type="ECO:0000313" key="16">
    <source>
        <dbReference type="Proteomes" id="UP000295277"/>
    </source>
</evidence>
<dbReference type="GO" id="GO:0009055">
    <property type="term" value="F:electron transfer activity"/>
    <property type="evidence" value="ECO:0007669"/>
    <property type="project" value="InterPro"/>
</dbReference>
<evidence type="ECO:0000256" key="10">
    <source>
        <dbReference type="ARBA" id="ARBA00023004"/>
    </source>
</evidence>
<evidence type="ECO:0000256" key="7">
    <source>
        <dbReference type="ARBA" id="ARBA00022723"/>
    </source>
</evidence>
<evidence type="ECO:0000256" key="2">
    <source>
        <dbReference type="ARBA" id="ARBA00004651"/>
    </source>
</evidence>
<dbReference type="SUPFAM" id="SSF81342">
    <property type="entry name" value="Transmembrane di-heme cytochromes"/>
    <property type="match status" value="1"/>
</dbReference>
<evidence type="ECO:0000256" key="6">
    <source>
        <dbReference type="ARBA" id="ARBA00022692"/>
    </source>
</evidence>
<feature type="transmembrane region" description="Helical" evidence="13">
    <location>
        <begin position="97"/>
        <end position="120"/>
    </location>
</feature>
<name>A0A4R1YIN8_9RHOB</name>
<evidence type="ECO:0000256" key="9">
    <source>
        <dbReference type="ARBA" id="ARBA00022989"/>
    </source>
</evidence>
<organism evidence="15 16">
    <name type="scientific">Rhodovulum steppense</name>
    <dbReference type="NCBI Taxonomy" id="540251"/>
    <lineage>
        <taxon>Bacteria</taxon>
        <taxon>Pseudomonadati</taxon>
        <taxon>Pseudomonadota</taxon>
        <taxon>Alphaproteobacteria</taxon>
        <taxon>Rhodobacterales</taxon>
        <taxon>Paracoccaceae</taxon>
        <taxon>Rhodovulum</taxon>
    </lineage>
</organism>
<protein>
    <submittedName>
        <fullName evidence="15">Cytochrome b561</fullName>
    </submittedName>
</protein>
<evidence type="ECO:0000256" key="1">
    <source>
        <dbReference type="ARBA" id="ARBA00001970"/>
    </source>
</evidence>
<dbReference type="GO" id="GO:0022904">
    <property type="term" value="P:respiratory electron transport chain"/>
    <property type="evidence" value="ECO:0007669"/>
    <property type="project" value="InterPro"/>
</dbReference>
<evidence type="ECO:0000256" key="4">
    <source>
        <dbReference type="ARBA" id="ARBA00022475"/>
    </source>
</evidence>
<keyword evidence="6 13" id="KW-0812">Transmembrane</keyword>
<keyword evidence="3" id="KW-0813">Transport</keyword>
<keyword evidence="9 13" id="KW-1133">Transmembrane helix</keyword>
<accession>A0A4R1YIN8</accession>
<feature type="domain" description="Cytochrome b561 bacterial/Ni-hydrogenase" evidence="14">
    <location>
        <begin position="6"/>
        <end position="159"/>
    </location>
</feature>
<keyword evidence="5" id="KW-0349">Heme</keyword>
<dbReference type="RefSeq" id="WP_132696722.1">
    <property type="nucleotide sequence ID" value="NZ_SLVM01000035.1"/>
</dbReference>
<evidence type="ECO:0000256" key="13">
    <source>
        <dbReference type="SAM" id="Phobius"/>
    </source>
</evidence>
<sequence>MSASGYSRMQIRLHWAVVGLVAVQFLFNGGMSSAFGDLLETGVQNFTLGVTVHIVAGLAILLLAFWRIGLRFLHGVPAPAPGHSPAQVMVARVTHGLFYLLMLLLPISGMVAWSQGAAWAGGVHSVLRVALFVLIVLHVVAALVAHFVRKDGTMTRMVKPVD</sequence>
<feature type="transmembrane region" description="Helical" evidence="13">
    <location>
        <begin position="46"/>
        <end position="66"/>
    </location>
</feature>
<dbReference type="GO" id="GO:0046872">
    <property type="term" value="F:metal ion binding"/>
    <property type="evidence" value="ECO:0007669"/>
    <property type="project" value="UniProtKB-KW"/>
</dbReference>
<evidence type="ECO:0000259" key="14">
    <source>
        <dbReference type="Pfam" id="PF01292"/>
    </source>
</evidence>
<dbReference type="OrthoDB" id="8156287at2"/>
<dbReference type="InterPro" id="IPR052168">
    <property type="entry name" value="Cytochrome_b561_oxidase"/>
</dbReference>
<keyword evidence="4" id="KW-1003">Cell membrane</keyword>
<dbReference type="Pfam" id="PF01292">
    <property type="entry name" value="Ni_hydr_CYTB"/>
    <property type="match status" value="1"/>
</dbReference>
<dbReference type="InterPro" id="IPR011577">
    <property type="entry name" value="Cyt_b561_bac/Ni-Hgenase"/>
</dbReference>
<evidence type="ECO:0000313" key="15">
    <source>
        <dbReference type="EMBL" id="TCM76179.1"/>
    </source>
</evidence>
<dbReference type="InterPro" id="IPR016174">
    <property type="entry name" value="Di-haem_cyt_TM"/>
</dbReference>
<keyword evidence="10" id="KW-0408">Iron</keyword>
<dbReference type="PANTHER" id="PTHR30529:SF1">
    <property type="entry name" value="CYTOCHROME B561 HOMOLOG 2"/>
    <property type="match status" value="1"/>
</dbReference>
<gene>
    <name evidence="15" type="ORF">EV216_1355</name>
</gene>
<comment type="subcellular location">
    <subcellularLocation>
        <location evidence="2">Cell membrane</location>
        <topology evidence="2">Multi-pass membrane protein</topology>
    </subcellularLocation>
</comment>
<dbReference type="GO" id="GO:0020037">
    <property type="term" value="F:heme binding"/>
    <property type="evidence" value="ECO:0007669"/>
    <property type="project" value="TreeGrafter"/>
</dbReference>
<reference evidence="15 16" key="1">
    <citation type="submission" date="2019-03" db="EMBL/GenBank/DDBJ databases">
        <title>Genomic Encyclopedia of Type Strains, Phase IV (KMG-IV): sequencing the most valuable type-strain genomes for metagenomic binning, comparative biology and taxonomic classification.</title>
        <authorList>
            <person name="Goeker M."/>
        </authorList>
    </citation>
    <scope>NUCLEOTIDE SEQUENCE [LARGE SCALE GENOMIC DNA]</scope>
    <source>
        <strain evidence="15 16">DSM 21153</strain>
    </source>
</reference>
<dbReference type="Proteomes" id="UP000295277">
    <property type="component" value="Unassembled WGS sequence"/>
</dbReference>
<dbReference type="GO" id="GO:0005886">
    <property type="term" value="C:plasma membrane"/>
    <property type="evidence" value="ECO:0007669"/>
    <property type="project" value="UniProtKB-SubCell"/>
</dbReference>
<evidence type="ECO:0000256" key="8">
    <source>
        <dbReference type="ARBA" id="ARBA00022982"/>
    </source>
</evidence>
<comment type="caution">
    <text evidence="15">The sequence shown here is derived from an EMBL/GenBank/DDBJ whole genome shotgun (WGS) entry which is preliminary data.</text>
</comment>
<keyword evidence="8" id="KW-0249">Electron transport</keyword>
<comment type="cofactor">
    <cofactor evidence="1">
        <name>heme b</name>
        <dbReference type="ChEBI" id="CHEBI:60344"/>
    </cofactor>
</comment>
<keyword evidence="16" id="KW-1185">Reference proteome</keyword>
<keyword evidence="7" id="KW-0479">Metal-binding</keyword>